<organism evidence="1 2">
    <name type="scientific">Shewanella bicestrii</name>
    <dbReference type="NCBI Taxonomy" id="2018305"/>
    <lineage>
        <taxon>Bacteria</taxon>
        <taxon>Pseudomonadati</taxon>
        <taxon>Pseudomonadota</taxon>
        <taxon>Gammaproteobacteria</taxon>
        <taxon>Alteromonadales</taxon>
        <taxon>Shewanellaceae</taxon>
        <taxon>Shewanella</taxon>
    </lineage>
</organism>
<keyword evidence="2" id="KW-1185">Reference proteome</keyword>
<gene>
    <name evidence="1" type="ORF">CF168_19005</name>
</gene>
<dbReference type="KEGG" id="sbj:CF168_19005"/>
<evidence type="ECO:0000313" key="2">
    <source>
        <dbReference type="Proteomes" id="UP000198367"/>
    </source>
</evidence>
<reference evidence="1 2" key="1">
    <citation type="submission" date="2017-07" db="EMBL/GenBank/DDBJ databases">
        <title>Phenotypical and genomic characterization of a clinical isolate of Shewanella bicestrii sp. nov. producing an extended-spectrum beta-lactamase and a new oxacillinase variant.</title>
        <authorList>
            <person name="Jousset A.B."/>
            <person name="Bonnin R.A."/>
            <person name="Girlich D."/>
            <person name="Dabos L."/>
            <person name="Potron A."/>
            <person name="Dortet L."/>
            <person name="Glaser P."/>
            <person name="Naas T."/>
        </authorList>
    </citation>
    <scope>NUCLEOTIDE SEQUENCE [LARGE SCALE GENOMIC DNA]</scope>
    <source>
        <strain evidence="1 2">JAB-1</strain>
    </source>
</reference>
<protein>
    <submittedName>
        <fullName evidence="1">Uncharacterized protein</fullName>
    </submittedName>
</protein>
<dbReference type="EMBL" id="CP022358">
    <property type="protein sequence ID" value="ASK70790.1"/>
    <property type="molecule type" value="Genomic_DNA"/>
</dbReference>
<evidence type="ECO:0000313" key="1">
    <source>
        <dbReference type="EMBL" id="ASK70790.1"/>
    </source>
</evidence>
<dbReference type="Proteomes" id="UP000198367">
    <property type="component" value="Chromosome"/>
</dbReference>
<sequence length="112" mass="12680">MQQLASYILAIQGYPSPVSVVSHTQEQHSYRDDNAEICESLTLYHFDNGVVVSLLSEQDTQADESDAVCADYWLSYRLVTADIAISPQQKSFSNLCQQGFWLKMQQGLTERK</sequence>
<proteinExistence type="predicted"/>
<dbReference type="RefSeq" id="WP_089068657.1">
    <property type="nucleotide sequence ID" value="NZ_CP022358.1"/>
</dbReference>
<dbReference type="AlphaFoldDB" id="A0A220US31"/>
<accession>A0A220US31</accession>
<name>A0A220US31_9GAMM</name>